<reference evidence="2 3" key="1">
    <citation type="journal article" date="2006" name="Int. J. Syst. Evol. Microbiol.">
        <title>Chryseobacterium hispanicum sp. nov., isolated from the drinking water distribution system of Sevilla, Spain.</title>
        <authorList>
            <person name="Gallego V."/>
            <person name="Garcia M.T."/>
            <person name="Ventosa A."/>
        </authorList>
    </citation>
    <scope>NUCLEOTIDE SEQUENCE [LARGE SCALE GENOMIC DNA]</scope>
    <source>
        <strain evidence="2 3">KCTC 22104</strain>
    </source>
</reference>
<name>A0A3D9CXP2_9FLAO</name>
<dbReference type="OrthoDB" id="996104at2"/>
<comment type="caution">
    <text evidence="2">The sequence shown here is derived from an EMBL/GenBank/DDBJ whole genome shotgun (WGS) entry which is preliminary data.</text>
</comment>
<keyword evidence="1" id="KW-0812">Transmembrane</keyword>
<protein>
    <submittedName>
        <fullName evidence="2">Uncharacterized protein</fullName>
    </submittedName>
</protein>
<proteinExistence type="predicted"/>
<dbReference type="AlphaFoldDB" id="A0A3D9CXP2"/>
<dbReference type="RefSeq" id="WP_116034877.1">
    <property type="nucleotide sequence ID" value="NZ_JBHLVV010000097.1"/>
</dbReference>
<feature type="transmembrane region" description="Helical" evidence="1">
    <location>
        <begin position="468"/>
        <end position="487"/>
    </location>
</feature>
<gene>
    <name evidence="2" type="ORF">DRF58_09290</name>
</gene>
<organism evidence="2 3">
    <name type="scientific">Epilithonimonas hispanica</name>
    <dbReference type="NCBI Taxonomy" id="358687"/>
    <lineage>
        <taxon>Bacteria</taxon>
        <taxon>Pseudomonadati</taxon>
        <taxon>Bacteroidota</taxon>
        <taxon>Flavobacteriia</taxon>
        <taxon>Flavobacteriales</taxon>
        <taxon>Weeksellaceae</taxon>
        <taxon>Chryseobacterium group</taxon>
        <taxon>Epilithonimonas</taxon>
    </lineage>
</organism>
<keyword evidence="3" id="KW-1185">Reference proteome</keyword>
<feature type="transmembrane region" description="Helical" evidence="1">
    <location>
        <begin position="64"/>
        <end position="85"/>
    </location>
</feature>
<dbReference type="Proteomes" id="UP000256326">
    <property type="component" value="Unassembled WGS sequence"/>
</dbReference>
<evidence type="ECO:0000313" key="3">
    <source>
        <dbReference type="Proteomes" id="UP000256326"/>
    </source>
</evidence>
<feature type="transmembrane region" description="Helical" evidence="1">
    <location>
        <begin position="23"/>
        <end position="44"/>
    </location>
</feature>
<evidence type="ECO:0000313" key="2">
    <source>
        <dbReference type="EMBL" id="REC70536.1"/>
    </source>
</evidence>
<feature type="transmembrane region" description="Helical" evidence="1">
    <location>
        <begin position="605"/>
        <end position="624"/>
    </location>
</feature>
<sequence>MQKINQINQYLLERFPNIWNTRIVWMLLLGIAVHFIFFFIGFVSHASPGTLQHTRAIDDYFSTGLVFVHVIISVLMIVGWLIFMLKNNAFKNFYPSSGRKLFLEYLQYFVIIFVSTTFYFSYMTGFRLFINHQYDDEKMAKNIDVINRSVPFLSQDLESYTLENRLFPQEFSDYYCETDINKIEKDKKYFVYHNRVYQFFSLYKKTVTKKDKRGLFLYPEEEKKNKTALAYYKDDGDRKSRTYFFKKQVEDLSPYIKTSMPSYVNFSSVFYDIKNNPSTHIRKYRYENNISNLEDEDLLKNQQAFINEKTIKILGNKDSQELQKLMTDFLAISNEFRIANNLNSKDWSKMVYNPDKFEVRQFIKKYQTTLGEEYDPNKSPDGYYDGNETVAVIDSAVATTDNYLDENGEVKQDTISVKDFNPNWDKEVSPDNFFKNNISDYYYYTSDLQTLLENVDTIKNDDFFTDVIHLYIWISFALAMFIFSFRVTDLRSLLFSIISAGVIILVVTLFCVASFFIFKFNSSFFVFYTILVTGVIILLLPFISMGRFPKIISAIFMIISMIGFPILIWLIFGIINEHQTVDCRAEMYSTDNYNYTNCRGVLDDLGLTASYIMLILSFIFLYFYTGFIKKWKAFPE</sequence>
<dbReference type="EMBL" id="QNUG01000016">
    <property type="protein sequence ID" value="REC70536.1"/>
    <property type="molecule type" value="Genomic_DNA"/>
</dbReference>
<evidence type="ECO:0000256" key="1">
    <source>
        <dbReference type="SAM" id="Phobius"/>
    </source>
</evidence>
<feature type="transmembrane region" description="Helical" evidence="1">
    <location>
        <begin position="555"/>
        <end position="575"/>
    </location>
</feature>
<feature type="transmembrane region" description="Helical" evidence="1">
    <location>
        <begin position="494"/>
        <end position="518"/>
    </location>
</feature>
<keyword evidence="1" id="KW-1133">Transmembrane helix</keyword>
<feature type="transmembrane region" description="Helical" evidence="1">
    <location>
        <begin position="524"/>
        <end position="543"/>
    </location>
</feature>
<keyword evidence="1" id="KW-0472">Membrane</keyword>
<accession>A0A3D9CXP2</accession>
<feature type="transmembrane region" description="Helical" evidence="1">
    <location>
        <begin position="105"/>
        <end position="130"/>
    </location>
</feature>